<dbReference type="AlphaFoldDB" id="A0A9D2SW06"/>
<keyword evidence="2 9" id="KW-0963">Cytoplasm</keyword>
<comment type="caution">
    <text evidence="9">Was originally thought to be a dihydrodipicolinate reductase (DHDPR), catalyzing the conversion of dihydrodipicolinate to tetrahydrodipicolinate. However, it was shown in E.coli that the substrate of the enzymatic reaction is not dihydrodipicolinate (DHDP) but in fact (2S,4S)-4-hydroxy-2,3,4,5-tetrahydrodipicolinic acid (HTPA), the product released by the DapA-catalyzed reaction.</text>
</comment>
<dbReference type="GO" id="GO:0008839">
    <property type="term" value="F:4-hydroxy-tetrahydrodipicolinate reductase"/>
    <property type="evidence" value="ECO:0007669"/>
    <property type="project" value="UniProtKB-UniRule"/>
</dbReference>
<evidence type="ECO:0000256" key="8">
    <source>
        <dbReference type="ARBA" id="ARBA00023154"/>
    </source>
</evidence>
<dbReference type="EMBL" id="DWWM01000029">
    <property type="protein sequence ID" value="HJC36464.1"/>
    <property type="molecule type" value="Genomic_DNA"/>
</dbReference>
<evidence type="ECO:0000256" key="10">
    <source>
        <dbReference type="NCBIfam" id="TIGR00036"/>
    </source>
</evidence>
<comment type="similarity">
    <text evidence="1 9">Belongs to the DapB family.</text>
</comment>
<comment type="subcellular location">
    <subcellularLocation>
        <location evidence="9">Cytoplasm</location>
    </subcellularLocation>
</comment>
<dbReference type="GO" id="GO:0005829">
    <property type="term" value="C:cytosol"/>
    <property type="evidence" value="ECO:0007669"/>
    <property type="project" value="TreeGrafter"/>
</dbReference>
<evidence type="ECO:0000259" key="12">
    <source>
        <dbReference type="Pfam" id="PF05173"/>
    </source>
</evidence>
<feature type="domain" description="Dihydrodipicolinate reductase N-terminal" evidence="11">
    <location>
        <begin position="1"/>
        <end position="99"/>
    </location>
</feature>
<feature type="binding site" evidence="9">
    <location>
        <begin position="139"/>
        <end position="140"/>
    </location>
    <ligand>
        <name>(S)-2,3,4,5-tetrahydrodipicolinate</name>
        <dbReference type="ChEBI" id="CHEBI:16845"/>
    </ligand>
</feature>
<feature type="binding site" evidence="9">
    <location>
        <position position="37"/>
    </location>
    <ligand>
        <name>NAD(+)</name>
        <dbReference type="ChEBI" id="CHEBI:57540"/>
    </ligand>
</feature>
<evidence type="ECO:0000256" key="4">
    <source>
        <dbReference type="ARBA" id="ARBA00022857"/>
    </source>
</evidence>
<gene>
    <name evidence="9 13" type="primary">dapB</name>
    <name evidence="13" type="ORF">H9702_04960</name>
</gene>
<feature type="active site" description="Proton donor" evidence="9">
    <location>
        <position position="133"/>
    </location>
</feature>
<keyword evidence="6 9" id="KW-0560">Oxidoreductase</keyword>
<comment type="caution">
    <text evidence="9">Lacks conserved residue(s) required for the propagation of feature annotation.</text>
</comment>
<name>A0A9D2SW06_9FIRM</name>
<evidence type="ECO:0000313" key="14">
    <source>
        <dbReference type="Proteomes" id="UP000823896"/>
    </source>
</evidence>
<comment type="caution">
    <text evidence="13">The sequence shown here is derived from an EMBL/GenBank/DDBJ whole genome shotgun (WGS) entry which is preliminary data.</text>
</comment>
<dbReference type="Pfam" id="PF01113">
    <property type="entry name" value="DapB_N"/>
    <property type="match status" value="1"/>
</dbReference>
<comment type="function">
    <text evidence="9">Catalyzes the conversion of 4-hydroxy-tetrahydrodipicolinate (HTPA) to tetrahydrodipicolinate.</text>
</comment>
<feature type="domain" description="Dihydrodipicolinate reductase C-terminal" evidence="12">
    <location>
        <begin position="102"/>
        <end position="232"/>
    </location>
</feature>
<accession>A0A9D2SW06</accession>
<feature type="binding site" evidence="9">
    <location>
        <position position="130"/>
    </location>
    <ligand>
        <name>(S)-2,3,4,5-tetrahydrodipicolinate</name>
        <dbReference type="ChEBI" id="CHEBI:16845"/>
    </ligand>
</feature>
<dbReference type="GO" id="GO:0016726">
    <property type="term" value="F:oxidoreductase activity, acting on CH or CH2 groups, NAD or NADP as acceptor"/>
    <property type="evidence" value="ECO:0007669"/>
    <property type="project" value="UniProtKB-UniRule"/>
</dbReference>
<dbReference type="Proteomes" id="UP000823896">
    <property type="component" value="Unassembled WGS sequence"/>
</dbReference>
<dbReference type="InterPro" id="IPR022664">
    <property type="entry name" value="DapB_N_CS"/>
</dbReference>
<sequence length="237" mass="26255">MRVIIIGRGKMGTLLKDSASAHGHEVIAMADAANQDEVKPLECDAIIDFSHPDNLGWVCDYVQTHGCIYICGTTGLNEEQKQLLRRTARSCPVFYSANFSYGIAMLEKMLEQVTPLLKEDFDMEVVETHHDQKQDAPSGTAAMLVEAMDPDHAFKRVYGREGFVGKRGKEIGIHAIRGGTVAGEHTVLYLGQDESLKITHTASSRMIFVNGAWKALAFMAKRPNGYYTMKDLTGEEQ</sequence>
<keyword evidence="3 9" id="KW-0028">Amino-acid biosynthesis</keyword>
<dbReference type="InterPro" id="IPR023940">
    <property type="entry name" value="DHDPR_bac"/>
</dbReference>
<dbReference type="SUPFAM" id="SSF55347">
    <property type="entry name" value="Glyceraldehyde-3-phosphate dehydrogenase-like, C-terminal domain"/>
    <property type="match status" value="1"/>
</dbReference>
<keyword evidence="8 9" id="KW-0457">Lysine biosynthesis</keyword>
<dbReference type="GO" id="GO:0019877">
    <property type="term" value="P:diaminopimelate biosynthetic process"/>
    <property type="evidence" value="ECO:0007669"/>
    <property type="project" value="UniProtKB-UniRule"/>
</dbReference>
<dbReference type="Gene3D" id="3.40.50.720">
    <property type="entry name" value="NAD(P)-binding Rossmann-like Domain"/>
    <property type="match status" value="1"/>
</dbReference>
<dbReference type="PIRSF" id="PIRSF000161">
    <property type="entry name" value="DHPR"/>
    <property type="match status" value="1"/>
</dbReference>
<evidence type="ECO:0000256" key="5">
    <source>
        <dbReference type="ARBA" id="ARBA00022915"/>
    </source>
</evidence>
<dbReference type="InterPro" id="IPR036291">
    <property type="entry name" value="NAD(P)-bd_dom_sf"/>
</dbReference>
<dbReference type="Pfam" id="PF05173">
    <property type="entry name" value="DapB_C"/>
    <property type="match status" value="1"/>
</dbReference>
<evidence type="ECO:0000313" key="13">
    <source>
        <dbReference type="EMBL" id="HJC36464.1"/>
    </source>
</evidence>
<organism evidence="13 14">
    <name type="scientific">Candidatus Merdibacter merdavium</name>
    <dbReference type="NCBI Taxonomy" id="2838692"/>
    <lineage>
        <taxon>Bacteria</taxon>
        <taxon>Bacillati</taxon>
        <taxon>Bacillota</taxon>
        <taxon>Erysipelotrichia</taxon>
        <taxon>Erysipelotrichales</taxon>
        <taxon>Erysipelotrichaceae</taxon>
        <taxon>Merdibacter</taxon>
    </lineage>
</organism>
<comment type="catalytic activity">
    <reaction evidence="9">
        <text>(S)-2,3,4,5-tetrahydrodipicolinate + NADP(+) + H2O = (2S,4S)-4-hydroxy-2,3,4,5-tetrahydrodipicolinate + NADPH + H(+)</text>
        <dbReference type="Rhea" id="RHEA:35331"/>
        <dbReference type="ChEBI" id="CHEBI:15377"/>
        <dbReference type="ChEBI" id="CHEBI:15378"/>
        <dbReference type="ChEBI" id="CHEBI:16845"/>
        <dbReference type="ChEBI" id="CHEBI:57783"/>
        <dbReference type="ChEBI" id="CHEBI:58349"/>
        <dbReference type="ChEBI" id="CHEBI:67139"/>
        <dbReference type="EC" id="1.17.1.8"/>
    </reaction>
</comment>
<keyword evidence="5 9" id="KW-0220">Diaminopimelate biosynthesis</keyword>
<evidence type="ECO:0000256" key="9">
    <source>
        <dbReference type="HAMAP-Rule" id="MF_00102"/>
    </source>
</evidence>
<protein>
    <recommendedName>
        <fullName evidence="9 10">4-hydroxy-tetrahydrodipicolinate reductase</fullName>
        <shortName evidence="9">HTPA reductase</shortName>
        <ecNumber evidence="9 10">1.17.1.8</ecNumber>
    </recommendedName>
</protein>
<feature type="binding site" evidence="9">
    <location>
        <position position="39"/>
    </location>
    <ligand>
        <name>NADP(+)</name>
        <dbReference type="ChEBI" id="CHEBI:58349"/>
    </ligand>
</feature>
<evidence type="ECO:0000256" key="3">
    <source>
        <dbReference type="ARBA" id="ARBA00022605"/>
    </source>
</evidence>
<keyword evidence="4 9" id="KW-0521">NADP</keyword>
<evidence type="ECO:0000256" key="1">
    <source>
        <dbReference type="ARBA" id="ARBA00006642"/>
    </source>
</evidence>
<comment type="subunit">
    <text evidence="9">Homotetramer.</text>
</comment>
<dbReference type="HAMAP" id="MF_00102">
    <property type="entry name" value="DapB"/>
    <property type="match status" value="1"/>
</dbReference>
<dbReference type="EC" id="1.17.1.8" evidence="9 10"/>
<comment type="catalytic activity">
    <reaction evidence="9">
        <text>(S)-2,3,4,5-tetrahydrodipicolinate + NAD(+) + H2O = (2S,4S)-4-hydroxy-2,3,4,5-tetrahydrodipicolinate + NADH + H(+)</text>
        <dbReference type="Rhea" id="RHEA:35323"/>
        <dbReference type="ChEBI" id="CHEBI:15377"/>
        <dbReference type="ChEBI" id="CHEBI:15378"/>
        <dbReference type="ChEBI" id="CHEBI:16845"/>
        <dbReference type="ChEBI" id="CHEBI:57540"/>
        <dbReference type="ChEBI" id="CHEBI:57945"/>
        <dbReference type="ChEBI" id="CHEBI:67139"/>
        <dbReference type="EC" id="1.17.1.8"/>
    </reaction>
</comment>
<dbReference type="PANTHER" id="PTHR20836:SF7">
    <property type="entry name" value="4-HYDROXY-TETRAHYDRODIPICOLINATE REDUCTASE"/>
    <property type="match status" value="1"/>
</dbReference>
<dbReference type="InterPro" id="IPR000846">
    <property type="entry name" value="DapB_N"/>
</dbReference>
<reference evidence="13" key="2">
    <citation type="submission" date="2021-04" db="EMBL/GenBank/DDBJ databases">
        <authorList>
            <person name="Gilroy R."/>
        </authorList>
    </citation>
    <scope>NUCLEOTIDE SEQUENCE</scope>
    <source>
        <strain evidence="13">CHK187-11901</strain>
    </source>
</reference>
<evidence type="ECO:0000256" key="2">
    <source>
        <dbReference type="ARBA" id="ARBA00022490"/>
    </source>
</evidence>
<evidence type="ECO:0000259" key="11">
    <source>
        <dbReference type="Pfam" id="PF01113"/>
    </source>
</evidence>
<dbReference type="PROSITE" id="PS01298">
    <property type="entry name" value="DAPB"/>
    <property type="match status" value="1"/>
</dbReference>
<dbReference type="Gene3D" id="3.30.360.10">
    <property type="entry name" value="Dihydrodipicolinate Reductase, domain 2"/>
    <property type="match status" value="1"/>
</dbReference>
<dbReference type="SUPFAM" id="SSF51735">
    <property type="entry name" value="NAD(P)-binding Rossmann-fold domains"/>
    <property type="match status" value="1"/>
</dbReference>
<dbReference type="GO" id="GO:0009089">
    <property type="term" value="P:lysine biosynthetic process via diaminopimelate"/>
    <property type="evidence" value="ECO:0007669"/>
    <property type="project" value="UniProtKB-UniRule"/>
</dbReference>
<keyword evidence="7 9" id="KW-0520">NAD</keyword>
<dbReference type="GO" id="GO:0051287">
    <property type="term" value="F:NAD binding"/>
    <property type="evidence" value="ECO:0007669"/>
    <property type="project" value="UniProtKB-UniRule"/>
</dbReference>
<reference evidence="13" key="1">
    <citation type="journal article" date="2021" name="PeerJ">
        <title>Extensive microbial diversity within the chicken gut microbiome revealed by metagenomics and culture.</title>
        <authorList>
            <person name="Gilroy R."/>
            <person name="Ravi A."/>
            <person name="Getino M."/>
            <person name="Pursley I."/>
            <person name="Horton D.L."/>
            <person name="Alikhan N.F."/>
            <person name="Baker D."/>
            <person name="Gharbi K."/>
            <person name="Hall N."/>
            <person name="Watson M."/>
            <person name="Adriaenssens E.M."/>
            <person name="Foster-Nyarko E."/>
            <person name="Jarju S."/>
            <person name="Secka A."/>
            <person name="Antonio M."/>
            <person name="Oren A."/>
            <person name="Chaudhuri R.R."/>
            <person name="La Ragione R."/>
            <person name="Hildebrand F."/>
            <person name="Pallen M.J."/>
        </authorList>
    </citation>
    <scope>NUCLEOTIDE SEQUENCE</scope>
    <source>
        <strain evidence="13">CHK187-11901</strain>
    </source>
</reference>
<dbReference type="GO" id="GO:0050661">
    <property type="term" value="F:NADP binding"/>
    <property type="evidence" value="ECO:0007669"/>
    <property type="project" value="UniProtKB-UniRule"/>
</dbReference>
<feature type="binding site" evidence="9">
    <location>
        <begin position="72"/>
        <end position="74"/>
    </location>
    <ligand>
        <name>NAD(+)</name>
        <dbReference type="ChEBI" id="CHEBI:57540"/>
    </ligand>
</feature>
<evidence type="ECO:0000256" key="7">
    <source>
        <dbReference type="ARBA" id="ARBA00023027"/>
    </source>
</evidence>
<proteinExistence type="inferred from homology"/>
<evidence type="ECO:0000256" key="6">
    <source>
        <dbReference type="ARBA" id="ARBA00023002"/>
    </source>
</evidence>
<dbReference type="NCBIfam" id="TIGR00036">
    <property type="entry name" value="dapB"/>
    <property type="match status" value="1"/>
</dbReference>
<comment type="pathway">
    <text evidence="9">Amino-acid biosynthesis; L-lysine biosynthesis via DAP pathway; (S)-tetrahydrodipicolinate from L-aspartate: step 4/4.</text>
</comment>
<feature type="binding site" evidence="9">
    <location>
        <begin position="96"/>
        <end position="99"/>
    </location>
    <ligand>
        <name>NAD(+)</name>
        <dbReference type="ChEBI" id="CHEBI:57540"/>
    </ligand>
</feature>
<dbReference type="InterPro" id="IPR022663">
    <property type="entry name" value="DapB_C"/>
</dbReference>
<dbReference type="PANTHER" id="PTHR20836">
    <property type="entry name" value="DIHYDRODIPICOLINATE REDUCTASE"/>
    <property type="match status" value="1"/>
</dbReference>
<feature type="active site" description="Proton donor/acceptor" evidence="9">
    <location>
        <position position="129"/>
    </location>
</feature>